<feature type="region of interest" description="Disordered" evidence="1">
    <location>
        <begin position="1"/>
        <end position="26"/>
    </location>
</feature>
<keyword evidence="2" id="KW-0812">Transmembrane</keyword>
<comment type="caution">
    <text evidence="3">The sequence shown here is derived from an EMBL/GenBank/DDBJ whole genome shotgun (WGS) entry which is preliminary data.</text>
</comment>
<feature type="transmembrane region" description="Helical" evidence="2">
    <location>
        <begin position="102"/>
        <end position="123"/>
    </location>
</feature>
<organism evidence="3 4">
    <name type="scientific">Streptosporangium becharense</name>
    <dbReference type="NCBI Taxonomy" id="1816182"/>
    <lineage>
        <taxon>Bacteria</taxon>
        <taxon>Bacillati</taxon>
        <taxon>Actinomycetota</taxon>
        <taxon>Actinomycetes</taxon>
        <taxon>Streptosporangiales</taxon>
        <taxon>Streptosporangiaceae</taxon>
        <taxon>Streptosporangium</taxon>
    </lineage>
</organism>
<dbReference type="Proteomes" id="UP000540685">
    <property type="component" value="Unassembled WGS sequence"/>
</dbReference>
<evidence type="ECO:0000256" key="1">
    <source>
        <dbReference type="SAM" id="MobiDB-lite"/>
    </source>
</evidence>
<reference evidence="3 4" key="1">
    <citation type="submission" date="2020-08" db="EMBL/GenBank/DDBJ databases">
        <title>Sequencing the genomes of 1000 actinobacteria strains.</title>
        <authorList>
            <person name="Klenk H.-P."/>
        </authorList>
    </citation>
    <scope>NUCLEOTIDE SEQUENCE [LARGE SCALE GENOMIC DNA]</scope>
    <source>
        <strain evidence="3 4">DSM 46887</strain>
    </source>
</reference>
<keyword evidence="4" id="KW-1185">Reference proteome</keyword>
<feature type="transmembrane region" description="Helical" evidence="2">
    <location>
        <begin position="170"/>
        <end position="188"/>
    </location>
</feature>
<feature type="transmembrane region" description="Helical" evidence="2">
    <location>
        <begin position="143"/>
        <end position="164"/>
    </location>
</feature>
<dbReference type="EMBL" id="JACHMP010000001">
    <property type="protein sequence ID" value="MBB5823193.1"/>
    <property type="molecule type" value="Genomic_DNA"/>
</dbReference>
<evidence type="ECO:0000313" key="4">
    <source>
        <dbReference type="Proteomes" id="UP000540685"/>
    </source>
</evidence>
<accession>A0A7W9IN56</accession>
<feature type="transmembrane region" description="Helical" evidence="2">
    <location>
        <begin position="200"/>
        <end position="220"/>
    </location>
</feature>
<dbReference type="RefSeq" id="WP_221206562.1">
    <property type="nucleotide sequence ID" value="NZ_JACHMP010000001.1"/>
</dbReference>
<feature type="transmembrane region" description="Helical" evidence="2">
    <location>
        <begin position="71"/>
        <end position="90"/>
    </location>
</feature>
<keyword evidence="2" id="KW-0472">Membrane</keyword>
<evidence type="ECO:0000256" key="2">
    <source>
        <dbReference type="SAM" id="Phobius"/>
    </source>
</evidence>
<dbReference type="AlphaFoldDB" id="A0A7W9IN56"/>
<name>A0A7W9IN56_9ACTN</name>
<gene>
    <name evidence="3" type="ORF">F4562_006255</name>
</gene>
<proteinExistence type="predicted"/>
<evidence type="ECO:0000313" key="3">
    <source>
        <dbReference type="EMBL" id="MBB5823193.1"/>
    </source>
</evidence>
<protein>
    <submittedName>
        <fullName evidence="3">Uncharacterized protein</fullName>
    </submittedName>
</protein>
<keyword evidence="2" id="KW-1133">Transmembrane helix</keyword>
<sequence length="221" mass="22514">MTSGPGVVSRPNAVGGPDGAAPPDAADGLVGVVASCPLATSETMPDSADRPTPRTFRAALRRLLRRPPEQLLSGGVYGAVLASGLAAALDQADTPPDPGHDALWVLISAVAAAVAHGYAHAVAHHAATEETTTQTLRSVLGEWPLVAATLPTMGALLGAFAGWWNAYTGVNVVLVVNAVVLFCLGAWASRVSGGTWGVACRVGGVYMLLGLMIIVANTFIE</sequence>